<proteinExistence type="predicted"/>
<dbReference type="Proteomes" id="UP001250698">
    <property type="component" value="Unassembled WGS sequence"/>
</dbReference>
<feature type="transmembrane region" description="Helical" evidence="1">
    <location>
        <begin position="350"/>
        <end position="370"/>
    </location>
</feature>
<feature type="transmembrane region" description="Helical" evidence="1">
    <location>
        <begin position="297"/>
        <end position="317"/>
    </location>
</feature>
<comment type="caution">
    <text evidence="2">The sequence shown here is derived from an EMBL/GenBank/DDBJ whole genome shotgun (WGS) entry which is preliminary data.</text>
</comment>
<evidence type="ECO:0000313" key="2">
    <source>
        <dbReference type="EMBL" id="MDU0369868.1"/>
    </source>
</evidence>
<keyword evidence="3" id="KW-1185">Reference proteome</keyword>
<accession>A0ABU3TES3</accession>
<feature type="transmembrane region" description="Helical" evidence="1">
    <location>
        <begin position="130"/>
        <end position="149"/>
    </location>
</feature>
<feature type="transmembrane region" description="Helical" evidence="1">
    <location>
        <begin position="156"/>
        <end position="175"/>
    </location>
</feature>
<organism evidence="2 3">
    <name type="scientific">Hymenobacter endophyticus</name>
    <dbReference type="NCBI Taxonomy" id="3076335"/>
    <lineage>
        <taxon>Bacteria</taxon>
        <taxon>Pseudomonadati</taxon>
        <taxon>Bacteroidota</taxon>
        <taxon>Cytophagia</taxon>
        <taxon>Cytophagales</taxon>
        <taxon>Hymenobacteraceae</taxon>
        <taxon>Hymenobacter</taxon>
    </lineage>
</organism>
<dbReference type="EMBL" id="JAWDJT010000002">
    <property type="protein sequence ID" value="MDU0369868.1"/>
    <property type="molecule type" value="Genomic_DNA"/>
</dbReference>
<feature type="transmembrane region" description="Helical" evidence="1">
    <location>
        <begin position="210"/>
        <end position="235"/>
    </location>
</feature>
<evidence type="ECO:0000313" key="3">
    <source>
        <dbReference type="Proteomes" id="UP001250698"/>
    </source>
</evidence>
<reference evidence="2 3" key="1">
    <citation type="submission" date="2023-10" db="EMBL/GenBank/DDBJ databases">
        <title>Hymenobacter endophyticus sp. nov., an isolate from the leaf tissues of wheat.</title>
        <authorList>
            <person name="Dai Y."/>
        </authorList>
    </citation>
    <scope>NUCLEOTIDE SEQUENCE [LARGE SCALE GENOMIC DNA]</scope>
    <source>
        <strain evidence="2 3">ZK17L-C2</strain>
    </source>
</reference>
<feature type="transmembrane region" description="Helical" evidence="1">
    <location>
        <begin position="181"/>
        <end position="198"/>
    </location>
</feature>
<feature type="transmembrane region" description="Helical" evidence="1">
    <location>
        <begin position="271"/>
        <end position="290"/>
    </location>
</feature>
<keyword evidence="1" id="KW-1133">Transmembrane helix</keyword>
<sequence>MRAYWPEYLFGLVLLLHLLPIWALSHFPTTDGPAHVYNAWLLKLLLTEPQHPFHQYLAINSVPVPNYLTSVLLAGALQVLPAWVAEKVVQTLFVMGLPLAVRYALRAWHSDTGFLAFLSFPLIYSAVFQLGFYNFCLSLVLLMTVLGYWRRHFYRRVVGAHYVVGLAVLFVLLYFAHPLTYLLAGLVLGVFLLGASWGGHPKLAANRQMATFRTGFLPLLLACLPSLLLLGWWLLQPAAEQQLSLPPPGIGQLLHDWLLLEPLRFMGSVEGTYRLLLAALLFGLVAYVVWQHWQRKVAGGMVWGGIIGMLLLGYVFLPDALLGGSIIRPRLGLLSYLFVLGLLGAGHYPVWLRHAVVCATVVVAVLLLSFRFTKYRTWATGLVEYQAAAPYLRPGTSVVSFTYGPALRMPNGKEYRSYIDVFSHAASYLSVDRQLLDLENYEAHTGYFPLVWRPGQELVLEQATHPARAHWSVYPHPQWPKYIVVWARSEHPQPSAQAQELTTHLRHNYRLVFISQTGLLELYEYKLGSGFSNSR</sequence>
<dbReference type="RefSeq" id="WP_315997355.1">
    <property type="nucleotide sequence ID" value="NZ_JAWDJT010000002.1"/>
</dbReference>
<keyword evidence="1" id="KW-0812">Transmembrane</keyword>
<gene>
    <name evidence="2" type="ORF">ROI90_05625</name>
</gene>
<evidence type="ECO:0008006" key="4">
    <source>
        <dbReference type="Google" id="ProtNLM"/>
    </source>
</evidence>
<protein>
    <recommendedName>
        <fullName evidence="4">Glycosyltransferase RgtA/B/C/D-like domain-containing protein</fullName>
    </recommendedName>
</protein>
<name>A0ABU3TES3_9BACT</name>
<evidence type="ECO:0000256" key="1">
    <source>
        <dbReference type="SAM" id="Phobius"/>
    </source>
</evidence>
<keyword evidence="1" id="KW-0472">Membrane</keyword>